<dbReference type="GO" id="GO:0003677">
    <property type="term" value="F:DNA binding"/>
    <property type="evidence" value="ECO:0007669"/>
    <property type="project" value="InterPro"/>
</dbReference>
<evidence type="ECO:0000256" key="1">
    <source>
        <dbReference type="ARBA" id="ARBA00023172"/>
    </source>
</evidence>
<evidence type="ECO:0000313" key="4">
    <source>
        <dbReference type="Proteomes" id="UP001152797"/>
    </source>
</evidence>
<keyword evidence="1" id="KW-0233">DNA recombination</keyword>
<dbReference type="InterPro" id="IPR011010">
    <property type="entry name" value="DNA_brk_join_enz"/>
</dbReference>
<dbReference type="EMBL" id="CAMXCT010003990">
    <property type="protein sequence ID" value="CAI4007196.1"/>
    <property type="molecule type" value="Genomic_DNA"/>
</dbReference>
<dbReference type="GO" id="GO:0006310">
    <property type="term" value="P:DNA recombination"/>
    <property type="evidence" value="ECO:0007669"/>
    <property type="project" value="UniProtKB-KW"/>
</dbReference>
<gene>
    <name evidence="2" type="ORF">C1SCF055_LOCUS32763</name>
</gene>
<dbReference type="EMBL" id="CAMXCT030003990">
    <property type="protein sequence ID" value="CAL4794508.1"/>
    <property type="molecule type" value="Genomic_DNA"/>
</dbReference>
<dbReference type="GO" id="GO:0015074">
    <property type="term" value="P:DNA integration"/>
    <property type="evidence" value="ECO:0007669"/>
    <property type="project" value="InterPro"/>
</dbReference>
<keyword evidence="4" id="KW-1185">Reference proteome</keyword>
<dbReference type="OrthoDB" id="438530at2759"/>
<dbReference type="Proteomes" id="UP001152797">
    <property type="component" value="Unassembled WGS sequence"/>
</dbReference>
<reference evidence="3 4" key="2">
    <citation type="submission" date="2024-05" db="EMBL/GenBank/DDBJ databases">
        <authorList>
            <person name="Chen Y."/>
            <person name="Shah S."/>
            <person name="Dougan E. K."/>
            <person name="Thang M."/>
            <person name="Chan C."/>
        </authorList>
    </citation>
    <scope>NUCLEOTIDE SEQUENCE [LARGE SCALE GENOMIC DNA]</scope>
</reference>
<dbReference type="EMBL" id="CAMXCT020003990">
    <property type="protein sequence ID" value="CAL1160571.1"/>
    <property type="molecule type" value="Genomic_DNA"/>
</dbReference>
<dbReference type="InterPro" id="IPR013762">
    <property type="entry name" value="Integrase-like_cat_sf"/>
</dbReference>
<dbReference type="AlphaFoldDB" id="A0A9P1GAQ7"/>
<dbReference type="SUPFAM" id="SSF56349">
    <property type="entry name" value="DNA breaking-rejoining enzymes"/>
    <property type="match status" value="1"/>
</dbReference>
<reference evidence="2" key="1">
    <citation type="submission" date="2022-10" db="EMBL/GenBank/DDBJ databases">
        <authorList>
            <person name="Chen Y."/>
            <person name="Dougan E. K."/>
            <person name="Chan C."/>
            <person name="Rhodes N."/>
            <person name="Thang M."/>
        </authorList>
    </citation>
    <scope>NUCLEOTIDE SEQUENCE</scope>
</reference>
<organism evidence="2">
    <name type="scientific">Cladocopium goreaui</name>
    <dbReference type="NCBI Taxonomy" id="2562237"/>
    <lineage>
        <taxon>Eukaryota</taxon>
        <taxon>Sar</taxon>
        <taxon>Alveolata</taxon>
        <taxon>Dinophyceae</taxon>
        <taxon>Suessiales</taxon>
        <taxon>Symbiodiniaceae</taxon>
        <taxon>Cladocopium</taxon>
    </lineage>
</organism>
<sequence>MTLALEDDRIDLAMAMLIQFDGYLRPSECLSLTTDHVCWPQGRRYLHWALIIAPSTLQQTTKTGQSDDSILLGDRPHNGWIKECMRLFMKTVKYELFPGLTLSGYETWCRQACLRLSYKCSCVMPHIIRHAAASNDMYHSRRSLVEIQKRGRWAAKRSDGVVLRDSEDQLQAFVALGGVERRYQLTAQEKMNEQGEHRFSVKSMSHERTHWYCEGCEKWLDSAGSQYSNSMAKSAIHLHHCHQLDRNRAAGAMAGQAPLPVTSKPKVFDVVKGQNLGCRLKVSATAPNAPRRLLQVYCPILSVLQVSEYAAGISSDRLKAFVRVIRADDEAQAEQDMAQVFI</sequence>
<dbReference type="Gene3D" id="1.10.443.10">
    <property type="entry name" value="Intergrase catalytic core"/>
    <property type="match status" value="1"/>
</dbReference>
<protein>
    <submittedName>
        <fullName evidence="2">Uncharacterized protein</fullName>
    </submittedName>
</protein>
<comment type="caution">
    <text evidence="2">The sequence shown here is derived from an EMBL/GenBank/DDBJ whole genome shotgun (WGS) entry which is preliminary data.</text>
</comment>
<name>A0A9P1GAQ7_9DINO</name>
<evidence type="ECO:0000313" key="2">
    <source>
        <dbReference type="EMBL" id="CAI4007196.1"/>
    </source>
</evidence>
<evidence type="ECO:0000313" key="3">
    <source>
        <dbReference type="EMBL" id="CAL4794508.1"/>
    </source>
</evidence>
<accession>A0A9P1GAQ7</accession>
<proteinExistence type="predicted"/>